<sequence>MNSKNKSLTEGFVKFLKELKISKPEHLFELEDRVITEISKISITHSAEDARSVILELKEHIFIFSEFKTEPHIKPLLKSFFNSIEGAVSTALCCL</sequence>
<protein>
    <submittedName>
        <fullName evidence="1">Uncharacterized protein</fullName>
    </submittedName>
</protein>
<reference evidence="1 2" key="1">
    <citation type="journal article" date="2016" name="Nat. Commun.">
        <title>Thousands of microbial genomes shed light on interconnected biogeochemical processes in an aquifer system.</title>
        <authorList>
            <person name="Anantharaman K."/>
            <person name="Brown C.T."/>
            <person name="Hug L.A."/>
            <person name="Sharon I."/>
            <person name="Castelle C.J."/>
            <person name="Probst A.J."/>
            <person name="Thomas B.C."/>
            <person name="Singh A."/>
            <person name="Wilkins M.J."/>
            <person name="Karaoz U."/>
            <person name="Brodie E.L."/>
            <person name="Williams K.H."/>
            <person name="Hubbard S.S."/>
            <person name="Banfield J.F."/>
        </authorList>
    </citation>
    <scope>NUCLEOTIDE SEQUENCE [LARGE SCALE GENOMIC DNA]</scope>
</reference>
<proteinExistence type="predicted"/>
<organism evidence="1 2">
    <name type="scientific">candidate division WOR-1 bacterium RIFOXYB2_FULL_37_13</name>
    <dbReference type="NCBI Taxonomy" id="1802579"/>
    <lineage>
        <taxon>Bacteria</taxon>
        <taxon>Bacillati</taxon>
        <taxon>Saganbacteria</taxon>
    </lineage>
</organism>
<dbReference type="EMBL" id="MEUB01000036">
    <property type="protein sequence ID" value="OGC21724.1"/>
    <property type="molecule type" value="Genomic_DNA"/>
</dbReference>
<dbReference type="Proteomes" id="UP000178417">
    <property type="component" value="Unassembled WGS sequence"/>
</dbReference>
<accession>A0A1F4SMP2</accession>
<evidence type="ECO:0000313" key="2">
    <source>
        <dbReference type="Proteomes" id="UP000178417"/>
    </source>
</evidence>
<dbReference type="STRING" id="1802579.A2310_00260"/>
<name>A0A1F4SMP2_UNCSA</name>
<dbReference type="AlphaFoldDB" id="A0A1F4SMP2"/>
<gene>
    <name evidence="1" type="ORF">A2310_00260</name>
</gene>
<evidence type="ECO:0000313" key="1">
    <source>
        <dbReference type="EMBL" id="OGC21724.1"/>
    </source>
</evidence>
<comment type="caution">
    <text evidence="1">The sequence shown here is derived from an EMBL/GenBank/DDBJ whole genome shotgun (WGS) entry which is preliminary data.</text>
</comment>